<comment type="caution">
    <text evidence="1">The sequence shown here is derived from an EMBL/GenBank/DDBJ whole genome shotgun (WGS) entry which is preliminary data.</text>
</comment>
<keyword evidence="1" id="KW-0808">Transferase</keyword>
<proteinExistence type="predicted"/>
<evidence type="ECO:0000313" key="2">
    <source>
        <dbReference type="Proteomes" id="UP001500655"/>
    </source>
</evidence>
<evidence type="ECO:0000313" key="1">
    <source>
        <dbReference type="EMBL" id="GAA1759150.1"/>
    </source>
</evidence>
<keyword evidence="1" id="KW-0418">Kinase</keyword>
<accession>A0ABP4WSX2</accession>
<organism evidence="1 2">
    <name type="scientific">Luedemannella helvata</name>
    <dbReference type="NCBI Taxonomy" id="349315"/>
    <lineage>
        <taxon>Bacteria</taxon>
        <taxon>Bacillati</taxon>
        <taxon>Actinomycetota</taxon>
        <taxon>Actinomycetes</taxon>
        <taxon>Micromonosporales</taxon>
        <taxon>Micromonosporaceae</taxon>
        <taxon>Luedemannella</taxon>
    </lineage>
</organism>
<name>A0ABP4WSX2_9ACTN</name>
<dbReference type="EMBL" id="BAAALS010000015">
    <property type="protein sequence ID" value="GAA1759150.1"/>
    <property type="molecule type" value="Genomic_DNA"/>
</dbReference>
<keyword evidence="2" id="KW-1185">Reference proteome</keyword>
<reference evidence="2" key="1">
    <citation type="journal article" date="2019" name="Int. J. Syst. Evol. Microbiol.">
        <title>The Global Catalogue of Microorganisms (GCM) 10K type strain sequencing project: providing services to taxonomists for standard genome sequencing and annotation.</title>
        <authorList>
            <consortium name="The Broad Institute Genomics Platform"/>
            <consortium name="The Broad Institute Genome Sequencing Center for Infectious Disease"/>
            <person name="Wu L."/>
            <person name="Ma J."/>
        </authorList>
    </citation>
    <scope>NUCLEOTIDE SEQUENCE [LARGE SCALE GENOMIC DNA]</scope>
    <source>
        <strain evidence="2">JCM 13249</strain>
    </source>
</reference>
<gene>
    <name evidence="1" type="ORF">GCM10009681_32980</name>
</gene>
<protein>
    <submittedName>
        <fullName evidence="1">Uridine kinase</fullName>
    </submittedName>
</protein>
<dbReference type="InterPro" id="IPR027417">
    <property type="entry name" value="P-loop_NTPase"/>
</dbReference>
<sequence>MRARPISPEALEARLGDRVAGQAPGAWLRVGVDGAPPARPDALAGAVAERVRLLGRPVLRLRASDYLRPASLRFERGRTNPDAYYDDWIDYAAINREALAPLSAGGSGLVRVVHREPDTDRASRSPRVALPPGGVLILSGAMLLGAGLALDLVVHLAVSGAALVRRMPADLAWAIPAFERYAVEVSPTLQADWVVLLDDPRHPAILDQTVIRDVPDDQ</sequence>
<dbReference type="RefSeq" id="WP_344082470.1">
    <property type="nucleotide sequence ID" value="NZ_BAAALS010000015.1"/>
</dbReference>
<dbReference type="Proteomes" id="UP001500655">
    <property type="component" value="Unassembled WGS sequence"/>
</dbReference>
<dbReference type="GO" id="GO:0016301">
    <property type="term" value="F:kinase activity"/>
    <property type="evidence" value="ECO:0007669"/>
    <property type="project" value="UniProtKB-KW"/>
</dbReference>
<dbReference type="Gene3D" id="3.40.50.300">
    <property type="entry name" value="P-loop containing nucleotide triphosphate hydrolases"/>
    <property type="match status" value="1"/>
</dbReference>